<dbReference type="AlphaFoldDB" id="A0A9X0A4M3"/>
<evidence type="ECO:0000256" key="6">
    <source>
        <dbReference type="ARBA" id="ARBA00023170"/>
    </source>
</evidence>
<comment type="subcellular location">
    <subcellularLocation>
        <location evidence="1">Membrane</location>
        <topology evidence="1">Multi-pass membrane protein</topology>
    </subcellularLocation>
</comment>
<dbReference type="EMBL" id="MU825399">
    <property type="protein sequence ID" value="KAJ7392980.1"/>
    <property type="molecule type" value="Genomic_DNA"/>
</dbReference>
<feature type="transmembrane region" description="Helical" evidence="9">
    <location>
        <begin position="250"/>
        <end position="271"/>
    </location>
</feature>
<name>A0A9X0A4M3_9CNID</name>
<evidence type="ECO:0000256" key="3">
    <source>
        <dbReference type="ARBA" id="ARBA00022989"/>
    </source>
</evidence>
<dbReference type="PROSITE" id="PS50262">
    <property type="entry name" value="G_PROTEIN_RECEP_F1_2"/>
    <property type="match status" value="1"/>
</dbReference>
<dbReference type="GO" id="GO:0004930">
    <property type="term" value="F:G protein-coupled receptor activity"/>
    <property type="evidence" value="ECO:0007669"/>
    <property type="project" value="UniProtKB-KW"/>
</dbReference>
<evidence type="ECO:0000256" key="8">
    <source>
        <dbReference type="RuleBase" id="RU000688"/>
    </source>
</evidence>
<keyword evidence="7 8" id="KW-0807">Transducer</keyword>
<organism evidence="11 12">
    <name type="scientific">Desmophyllum pertusum</name>
    <dbReference type="NCBI Taxonomy" id="174260"/>
    <lineage>
        <taxon>Eukaryota</taxon>
        <taxon>Metazoa</taxon>
        <taxon>Cnidaria</taxon>
        <taxon>Anthozoa</taxon>
        <taxon>Hexacorallia</taxon>
        <taxon>Scleractinia</taxon>
        <taxon>Caryophylliina</taxon>
        <taxon>Caryophylliidae</taxon>
        <taxon>Desmophyllum</taxon>
    </lineage>
</organism>
<evidence type="ECO:0000256" key="1">
    <source>
        <dbReference type="ARBA" id="ARBA00004141"/>
    </source>
</evidence>
<accession>A0A9X0A4M3</accession>
<evidence type="ECO:0000313" key="11">
    <source>
        <dbReference type="EMBL" id="KAJ7392980.1"/>
    </source>
</evidence>
<dbReference type="GO" id="GO:0005886">
    <property type="term" value="C:plasma membrane"/>
    <property type="evidence" value="ECO:0007669"/>
    <property type="project" value="TreeGrafter"/>
</dbReference>
<dbReference type="PRINTS" id="PR00237">
    <property type="entry name" value="GPCRRHODOPSN"/>
</dbReference>
<reference evidence="11" key="1">
    <citation type="submission" date="2023-01" db="EMBL/GenBank/DDBJ databases">
        <title>Genome assembly of the deep-sea coral Lophelia pertusa.</title>
        <authorList>
            <person name="Herrera S."/>
            <person name="Cordes E."/>
        </authorList>
    </citation>
    <scope>NUCLEOTIDE SEQUENCE</scope>
    <source>
        <strain evidence="11">USNM1676648</strain>
        <tissue evidence="11">Polyp</tissue>
    </source>
</reference>
<keyword evidence="5 9" id="KW-0472">Membrane</keyword>
<evidence type="ECO:0000256" key="4">
    <source>
        <dbReference type="ARBA" id="ARBA00023040"/>
    </source>
</evidence>
<evidence type="ECO:0000313" key="12">
    <source>
        <dbReference type="Proteomes" id="UP001163046"/>
    </source>
</evidence>
<feature type="transmembrane region" description="Helical" evidence="9">
    <location>
        <begin position="92"/>
        <end position="113"/>
    </location>
</feature>
<dbReference type="SUPFAM" id="SSF81321">
    <property type="entry name" value="Family A G protein-coupled receptor-like"/>
    <property type="match status" value="1"/>
</dbReference>
<protein>
    <submittedName>
        <fullName evidence="11">Galanin receptor type 1</fullName>
    </submittedName>
</protein>
<keyword evidence="2 8" id="KW-0812">Transmembrane</keyword>
<keyword evidence="4 8" id="KW-0297">G-protein coupled receptor</keyword>
<dbReference type="Proteomes" id="UP001163046">
    <property type="component" value="Unassembled WGS sequence"/>
</dbReference>
<evidence type="ECO:0000256" key="5">
    <source>
        <dbReference type="ARBA" id="ARBA00023136"/>
    </source>
</evidence>
<dbReference type="PANTHER" id="PTHR45695">
    <property type="entry name" value="LEUCOKININ RECEPTOR-RELATED"/>
    <property type="match status" value="1"/>
</dbReference>
<dbReference type="PROSITE" id="PS00237">
    <property type="entry name" value="G_PROTEIN_RECEP_F1_1"/>
    <property type="match status" value="1"/>
</dbReference>
<keyword evidence="6 8" id="KW-0675">Receptor</keyword>
<evidence type="ECO:0000256" key="9">
    <source>
        <dbReference type="SAM" id="Phobius"/>
    </source>
</evidence>
<feature type="transmembrane region" description="Helical" evidence="9">
    <location>
        <begin position="150"/>
        <end position="169"/>
    </location>
</feature>
<sequence length="345" mass="38699">MNNTADVSLLTSNSTPCSVAINTPALTITKVSMYSVIAIASLLGNSLLVLVFIRTKAMRKTIDVFIINMAVSDLLFPVFVIPRLIVMEITESSAFIIQGVLGSLLCKICTFLADVSVSVSTHSLVMITVERFLAVVFPFKVRLISSNLRFYAILMVWIIAMGIHAPYFYTFRLTESGDCVSNWEPAFNNEPTHARYYTALFVVVVILPFTIITVLYSVILWTLIFKKDKISVHRSRRAREKKKGSRQLRVTRMAVAIFVAFALCWVPFSVLQFLFSFAPEKIPECSLVLSVYFHVALVLAVAYCTVNPVICFIFARNYRLPELLAVSQRSQLSSTSKGSQRETDL</sequence>
<feature type="transmembrane region" description="Helical" evidence="9">
    <location>
        <begin position="291"/>
        <end position="315"/>
    </location>
</feature>
<dbReference type="PANTHER" id="PTHR45695:SF9">
    <property type="entry name" value="LEUCOKININ RECEPTOR"/>
    <property type="match status" value="1"/>
</dbReference>
<evidence type="ECO:0000256" key="2">
    <source>
        <dbReference type="ARBA" id="ARBA00022692"/>
    </source>
</evidence>
<evidence type="ECO:0000259" key="10">
    <source>
        <dbReference type="PROSITE" id="PS50262"/>
    </source>
</evidence>
<feature type="domain" description="G-protein coupled receptors family 1 profile" evidence="10">
    <location>
        <begin position="44"/>
        <end position="311"/>
    </location>
</feature>
<dbReference type="CDD" id="cd00637">
    <property type="entry name" value="7tm_classA_rhodopsin-like"/>
    <property type="match status" value="1"/>
</dbReference>
<dbReference type="InterPro" id="IPR000276">
    <property type="entry name" value="GPCR_Rhodpsn"/>
</dbReference>
<keyword evidence="12" id="KW-1185">Reference proteome</keyword>
<dbReference type="InterPro" id="IPR017452">
    <property type="entry name" value="GPCR_Rhodpsn_7TM"/>
</dbReference>
<keyword evidence="3 9" id="KW-1133">Transmembrane helix</keyword>
<feature type="transmembrane region" description="Helical" evidence="9">
    <location>
        <begin position="196"/>
        <end position="224"/>
    </location>
</feature>
<proteinExistence type="inferred from homology"/>
<dbReference type="OrthoDB" id="9990906at2759"/>
<dbReference type="Pfam" id="PF00001">
    <property type="entry name" value="7tm_1"/>
    <property type="match status" value="1"/>
</dbReference>
<comment type="caution">
    <text evidence="11">The sequence shown here is derived from an EMBL/GenBank/DDBJ whole genome shotgun (WGS) entry which is preliminary data.</text>
</comment>
<dbReference type="Gene3D" id="1.20.1070.10">
    <property type="entry name" value="Rhodopsin 7-helix transmembrane proteins"/>
    <property type="match status" value="1"/>
</dbReference>
<gene>
    <name evidence="11" type="primary">GALR1_4</name>
    <name evidence="11" type="ORF">OS493_008225</name>
</gene>
<comment type="similarity">
    <text evidence="8">Belongs to the G-protein coupled receptor 1 family.</text>
</comment>
<feature type="transmembrane region" description="Helical" evidence="9">
    <location>
        <begin position="33"/>
        <end position="53"/>
    </location>
</feature>
<feature type="transmembrane region" description="Helical" evidence="9">
    <location>
        <begin position="65"/>
        <end position="86"/>
    </location>
</feature>
<evidence type="ECO:0000256" key="7">
    <source>
        <dbReference type="ARBA" id="ARBA00023224"/>
    </source>
</evidence>